<dbReference type="Proteomes" id="UP001162131">
    <property type="component" value="Unassembled WGS sequence"/>
</dbReference>
<accession>A0AAU9IVZ3</accession>
<feature type="coiled-coil region" evidence="1">
    <location>
        <begin position="13"/>
        <end position="40"/>
    </location>
</feature>
<name>A0AAU9IVZ3_9CILI</name>
<dbReference type="AlphaFoldDB" id="A0AAU9IVZ3"/>
<keyword evidence="1" id="KW-0175">Coiled coil</keyword>
<dbReference type="EMBL" id="CAJZBQ010000018">
    <property type="protein sequence ID" value="CAG9317823.1"/>
    <property type="molecule type" value="Genomic_DNA"/>
</dbReference>
<evidence type="ECO:0000256" key="1">
    <source>
        <dbReference type="SAM" id="Coils"/>
    </source>
</evidence>
<protein>
    <recommendedName>
        <fullName evidence="4">G protein gamma domain-containing protein</fullName>
    </recommendedName>
</protein>
<keyword evidence="3" id="KW-1185">Reference proteome</keyword>
<sequence>MEEREESVSFRERKKLELILKQKMKELQTLQAELQRSEQCSSPEVVIKNIIENISFKMDSDPLISKKHKSGGKCECRVF</sequence>
<evidence type="ECO:0000313" key="3">
    <source>
        <dbReference type="Proteomes" id="UP001162131"/>
    </source>
</evidence>
<comment type="caution">
    <text evidence="2">The sequence shown here is derived from an EMBL/GenBank/DDBJ whole genome shotgun (WGS) entry which is preliminary data.</text>
</comment>
<evidence type="ECO:0008006" key="4">
    <source>
        <dbReference type="Google" id="ProtNLM"/>
    </source>
</evidence>
<gene>
    <name evidence="2" type="ORF">BSTOLATCC_MIC19064</name>
</gene>
<reference evidence="2" key="1">
    <citation type="submission" date="2021-09" db="EMBL/GenBank/DDBJ databases">
        <authorList>
            <consortium name="AG Swart"/>
            <person name="Singh M."/>
            <person name="Singh A."/>
            <person name="Seah K."/>
            <person name="Emmerich C."/>
        </authorList>
    </citation>
    <scope>NUCLEOTIDE SEQUENCE</scope>
    <source>
        <strain evidence="2">ATCC30299</strain>
    </source>
</reference>
<proteinExistence type="predicted"/>
<evidence type="ECO:0000313" key="2">
    <source>
        <dbReference type="EMBL" id="CAG9317823.1"/>
    </source>
</evidence>
<organism evidence="2 3">
    <name type="scientific">Blepharisma stoltei</name>
    <dbReference type="NCBI Taxonomy" id="1481888"/>
    <lineage>
        <taxon>Eukaryota</taxon>
        <taxon>Sar</taxon>
        <taxon>Alveolata</taxon>
        <taxon>Ciliophora</taxon>
        <taxon>Postciliodesmatophora</taxon>
        <taxon>Heterotrichea</taxon>
        <taxon>Heterotrichida</taxon>
        <taxon>Blepharismidae</taxon>
        <taxon>Blepharisma</taxon>
    </lineage>
</organism>